<accession>A0A9W8YKQ4</accession>
<protein>
    <submittedName>
        <fullName evidence="2">Uncharacterized protein</fullName>
    </submittedName>
</protein>
<dbReference type="OrthoDB" id="3485059at2759"/>
<dbReference type="GO" id="GO:0005576">
    <property type="term" value="C:extracellular region"/>
    <property type="evidence" value="ECO:0007669"/>
    <property type="project" value="TreeGrafter"/>
</dbReference>
<comment type="caution">
    <text evidence="2">The sequence shown here is derived from an EMBL/GenBank/DDBJ whole genome shotgun (WGS) entry which is preliminary data.</text>
</comment>
<sequence>MFSLYSAFVLATAVSAATLAKRDVTTVLTNLENIDTQTETLTAAINAWDASLLGALGIQTDVTNLETAVTDATTEANTEAQASSADSTTILDYVSDTLNPDIVASLDALTARASDFSALSLTSLVLTDLETLQNDTDALGAALIKVASSDTQAEATTLVSNVDAAFASAIAVFS</sequence>
<feature type="signal peptide" evidence="1">
    <location>
        <begin position="1"/>
        <end position="16"/>
    </location>
</feature>
<dbReference type="InterPro" id="IPR021054">
    <property type="entry name" value="Cell_wall_mannoprotein_1"/>
</dbReference>
<evidence type="ECO:0000313" key="2">
    <source>
        <dbReference type="EMBL" id="KAJ4386514.1"/>
    </source>
</evidence>
<keyword evidence="3" id="KW-1185">Reference proteome</keyword>
<dbReference type="Proteomes" id="UP001140453">
    <property type="component" value="Unassembled WGS sequence"/>
</dbReference>
<dbReference type="EMBL" id="JAPEVB010000006">
    <property type="protein sequence ID" value="KAJ4386514.1"/>
    <property type="molecule type" value="Genomic_DNA"/>
</dbReference>
<name>A0A9W8YKQ4_9PEZI</name>
<dbReference type="AlphaFoldDB" id="A0A9W8YKQ4"/>
<reference evidence="2" key="1">
    <citation type="submission" date="2022-10" db="EMBL/GenBank/DDBJ databases">
        <title>Tapping the CABI collections for fungal endophytes: first genome assemblies for Collariella, Neodidymelliopsis, Ascochyta clinopodiicola, Didymella pomorum, Didymosphaeria variabile, Neocosmospora piperis and Neocucurbitaria cava.</title>
        <authorList>
            <person name="Hill R."/>
        </authorList>
    </citation>
    <scope>NUCLEOTIDE SEQUENCE</scope>
    <source>
        <strain evidence="2">IMI 355082</strain>
    </source>
</reference>
<dbReference type="Gene3D" id="1.20.1280.140">
    <property type="match status" value="1"/>
</dbReference>
<dbReference type="PANTHER" id="PTHR38123:SF1">
    <property type="entry name" value="HYDROPHOBIC SURFACE BINDING PROTEIN"/>
    <property type="match status" value="1"/>
</dbReference>
<evidence type="ECO:0000313" key="3">
    <source>
        <dbReference type="Proteomes" id="UP001140453"/>
    </source>
</evidence>
<organism evidence="2 3">
    <name type="scientific">Gnomoniopsis smithogilvyi</name>
    <dbReference type="NCBI Taxonomy" id="1191159"/>
    <lineage>
        <taxon>Eukaryota</taxon>
        <taxon>Fungi</taxon>
        <taxon>Dikarya</taxon>
        <taxon>Ascomycota</taxon>
        <taxon>Pezizomycotina</taxon>
        <taxon>Sordariomycetes</taxon>
        <taxon>Sordariomycetidae</taxon>
        <taxon>Diaporthales</taxon>
        <taxon>Gnomoniaceae</taxon>
        <taxon>Gnomoniopsis</taxon>
    </lineage>
</organism>
<evidence type="ECO:0000256" key="1">
    <source>
        <dbReference type="SAM" id="SignalP"/>
    </source>
</evidence>
<dbReference type="Pfam" id="PF12296">
    <property type="entry name" value="HsbA"/>
    <property type="match status" value="1"/>
</dbReference>
<dbReference type="PANTHER" id="PTHR38123">
    <property type="entry name" value="CELL WALL SERINE-THREONINE-RICH GALACTOMANNOPROTEIN MP1 (AFU_ORTHOLOGUE AFUA_4G03240)"/>
    <property type="match status" value="1"/>
</dbReference>
<keyword evidence="1" id="KW-0732">Signal</keyword>
<feature type="chain" id="PRO_5040910801" evidence="1">
    <location>
        <begin position="17"/>
        <end position="174"/>
    </location>
</feature>
<gene>
    <name evidence="2" type="ORF">N0V93_009411</name>
</gene>
<proteinExistence type="predicted"/>